<dbReference type="EMBL" id="UOYP01000155">
    <property type="protein sequence ID" value="VAY87736.1"/>
    <property type="molecule type" value="Genomic_DNA"/>
</dbReference>
<proteinExistence type="predicted"/>
<dbReference type="NCBIfam" id="NF033573">
    <property type="entry name" value="transpos_IS200"/>
    <property type="match status" value="1"/>
</dbReference>
<sequence>MSDYTIKYKSNLNVVYSCKYQVIWCPKYRRSVLVKGVDVRLKEIIQDVATEYKCEILELEVMPDHVHLLVEVDPQFGIHRLIKLMKGRSSKLIREEFKWIKSRLPTLWTNSYFVSTIGGAPLEVVKQYIEQQKHK</sequence>
<protein>
    <submittedName>
        <fullName evidence="2">Transposase</fullName>
    </submittedName>
</protein>
<dbReference type="InterPro" id="IPR036515">
    <property type="entry name" value="Transposase_17_sf"/>
</dbReference>
<dbReference type="SMART" id="SM01321">
    <property type="entry name" value="Y1_Tnp"/>
    <property type="match status" value="1"/>
</dbReference>
<dbReference type="Gene3D" id="3.30.70.1290">
    <property type="entry name" value="Transposase IS200-like"/>
    <property type="match status" value="1"/>
</dbReference>
<accession>A0A3P3ZN11</accession>
<dbReference type="SUPFAM" id="SSF143422">
    <property type="entry name" value="Transposase IS200-like"/>
    <property type="match status" value="1"/>
</dbReference>
<evidence type="ECO:0000259" key="1">
    <source>
        <dbReference type="SMART" id="SM01321"/>
    </source>
</evidence>
<dbReference type="AlphaFoldDB" id="A0A3P3ZN11"/>
<organism evidence="2">
    <name type="scientific">mine drainage metagenome</name>
    <dbReference type="NCBI Taxonomy" id="410659"/>
    <lineage>
        <taxon>unclassified sequences</taxon>
        <taxon>metagenomes</taxon>
        <taxon>ecological metagenomes</taxon>
    </lineage>
</organism>
<dbReference type="PANTHER" id="PTHR33360">
    <property type="entry name" value="TRANSPOSASE FOR INSERTION SEQUENCE ELEMENT IS200"/>
    <property type="match status" value="1"/>
</dbReference>
<dbReference type="Pfam" id="PF01797">
    <property type="entry name" value="Y1_Tnp"/>
    <property type="match status" value="1"/>
</dbReference>
<feature type="domain" description="Transposase IS200-like" evidence="1">
    <location>
        <begin position="15"/>
        <end position="132"/>
    </location>
</feature>
<name>A0A3P3ZN11_9ZZZZ</name>
<dbReference type="InterPro" id="IPR002686">
    <property type="entry name" value="Transposase_17"/>
</dbReference>
<gene>
    <name evidence="2" type="ORF">CARN8_2380001</name>
</gene>
<dbReference type="GO" id="GO:0004803">
    <property type="term" value="F:transposase activity"/>
    <property type="evidence" value="ECO:0007669"/>
    <property type="project" value="InterPro"/>
</dbReference>
<dbReference type="PANTHER" id="PTHR33360:SF2">
    <property type="entry name" value="TRANSPOSASE FOR INSERTION SEQUENCE ELEMENT IS200"/>
    <property type="match status" value="1"/>
</dbReference>
<dbReference type="GO" id="GO:0006313">
    <property type="term" value="P:DNA transposition"/>
    <property type="evidence" value="ECO:0007669"/>
    <property type="project" value="InterPro"/>
</dbReference>
<dbReference type="GO" id="GO:0003677">
    <property type="term" value="F:DNA binding"/>
    <property type="evidence" value="ECO:0007669"/>
    <property type="project" value="InterPro"/>
</dbReference>
<reference evidence="2" key="1">
    <citation type="submission" date="2018-10" db="EMBL/GenBank/DDBJ databases">
        <authorList>
            <person name="Plewniak F."/>
        </authorList>
    </citation>
    <scope>NUCLEOTIDE SEQUENCE</scope>
</reference>
<evidence type="ECO:0000313" key="2">
    <source>
        <dbReference type="EMBL" id="VAY87736.1"/>
    </source>
</evidence>